<dbReference type="Proteomes" id="UP001493153">
    <property type="component" value="Plasmid unnamed"/>
</dbReference>
<geneLocation type="plasmid" evidence="6 7">
    <name>unnamed</name>
</geneLocation>
<evidence type="ECO:0000313" key="7">
    <source>
        <dbReference type="Proteomes" id="UP001493153"/>
    </source>
</evidence>
<keyword evidence="3" id="KW-0378">Hydrolase</keyword>
<protein>
    <recommendedName>
        <fullName evidence="5">PLD phosphodiesterase domain-containing protein</fullName>
    </recommendedName>
</protein>
<gene>
    <name evidence="6" type="ORF">IHE29_16330</name>
</gene>
<comment type="catalytic activity">
    <reaction evidence="1">
        <text>a 1,2-diacyl-sn-glycero-3-phosphocholine + H2O = a 1,2-diacyl-sn-glycero-3-phosphate + choline + H(+)</text>
        <dbReference type="Rhea" id="RHEA:14445"/>
        <dbReference type="ChEBI" id="CHEBI:15354"/>
        <dbReference type="ChEBI" id="CHEBI:15377"/>
        <dbReference type="ChEBI" id="CHEBI:15378"/>
        <dbReference type="ChEBI" id="CHEBI:57643"/>
        <dbReference type="ChEBI" id="CHEBI:58608"/>
        <dbReference type="EC" id="3.1.4.4"/>
    </reaction>
</comment>
<keyword evidence="7" id="KW-1185">Reference proteome</keyword>
<dbReference type="InterPro" id="IPR001736">
    <property type="entry name" value="PLipase_D/transphosphatidylase"/>
</dbReference>
<name>A0ABZ2Q0X7_9BURK</name>
<evidence type="ECO:0000256" key="3">
    <source>
        <dbReference type="ARBA" id="ARBA00022801"/>
    </source>
</evidence>
<reference evidence="6 7" key="1">
    <citation type="submission" date="2020-09" db="EMBL/GenBank/DDBJ databases">
        <title>Genome sequences of Mycetohabitans spp.</title>
        <authorList>
            <person name="Carter M.E."/>
            <person name="Carpenter S.C.D."/>
            <person name="Bogdanove A.J."/>
        </authorList>
    </citation>
    <scope>NUCLEOTIDE SEQUENCE [LARGE SCALE GENOMIC DNA]</scope>
    <source>
        <strain evidence="6 7">B12</strain>
        <plasmid evidence="6 7">unnamed</plasmid>
    </source>
</reference>
<dbReference type="PANTHER" id="PTHR18896">
    <property type="entry name" value="PHOSPHOLIPASE D"/>
    <property type="match status" value="1"/>
</dbReference>
<organism evidence="6 7">
    <name type="scientific">Mycetohabitans rhizoxinica</name>
    <dbReference type="NCBI Taxonomy" id="412963"/>
    <lineage>
        <taxon>Bacteria</taxon>
        <taxon>Pseudomonadati</taxon>
        <taxon>Pseudomonadota</taxon>
        <taxon>Betaproteobacteria</taxon>
        <taxon>Burkholderiales</taxon>
        <taxon>Burkholderiaceae</taxon>
        <taxon>Mycetohabitans</taxon>
    </lineage>
</organism>
<evidence type="ECO:0000313" key="6">
    <source>
        <dbReference type="EMBL" id="WXK40730.1"/>
    </source>
</evidence>
<dbReference type="Pfam" id="PF13091">
    <property type="entry name" value="PLDc_2"/>
    <property type="match status" value="1"/>
</dbReference>
<evidence type="ECO:0000256" key="4">
    <source>
        <dbReference type="ARBA" id="ARBA00023098"/>
    </source>
</evidence>
<dbReference type="SUPFAM" id="SSF56024">
    <property type="entry name" value="Phospholipase D/nuclease"/>
    <property type="match status" value="2"/>
</dbReference>
<dbReference type="RefSeq" id="WP_013436793.1">
    <property type="nucleotide sequence ID" value="NZ_CP062177.1"/>
</dbReference>
<dbReference type="InterPro" id="IPR025202">
    <property type="entry name" value="PLD-like_dom"/>
</dbReference>
<dbReference type="SMART" id="SM00155">
    <property type="entry name" value="PLDc"/>
    <property type="match status" value="2"/>
</dbReference>
<dbReference type="CDD" id="cd09105">
    <property type="entry name" value="PLDc_vPLD1_2_like_2"/>
    <property type="match status" value="1"/>
</dbReference>
<sequence>MASLDQLKTKWFLPLAGNVLGVPQSRHTVGGSGPQLSVSTDGNTVELLIDGKSYMKRWHLNMVKAGLTEAYHTGWRFEAVNPLGYPTPPTALEDMSSAHTAGAAIYPLLSSHTGSVVTNGLAIDRLRLQHGIWTACLDNRFPPAGSNHQKVAVFKMPRGSTAVLGSIDISKTRWDDSTHATFVVGRDPAGAPTHDTGVAITGPAVADLDLCFRERWNDSSRTLGMKPLLPPQPLITTPVGGAPAGGTHSVQVLRNFGITNALSGYSWSPRGEFTIWASYLNAIRTASAYLYIEDQYFLPWDYPPRFSRPASPGRDVDIVYQLGEAMRRGVNVVVLTPSNAEDAAHIYQKYQRDLGVNYLLSIRLAGSPGDIVVASLQNGTDDVYVHSKLMIVDDELVLIGSTNVGQRSMTYDGEVHVGIVDAVGGFARECRKALWAEHTGRAPGTLDDPVASFALFKADTAANAGHLKPYPLNKSALYPVGPGTTPPPVGHSRAIRDLIDPYAGPPALV</sequence>
<evidence type="ECO:0000256" key="1">
    <source>
        <dbReference type="ARBA" id="ARBA00000798"/>
    </source>
</evidence>
<dbReference type="PANTHER" id="PTHR18896:SF76">
    <property type="entry name" value="PHOSPHOLIPASE"/>
    <property type="match status" value="1"/>
</dbReference>
<feature type="domain" description="PLD phosphodiesterase" evidence="5">
    <location>
        <begin position="381"/>
        <end position="408"/>
    </location>
</feature>
<evidence type="ECO:0000256" key="2">
    <source>
        <dbReference type="ARBA" id="ARBA00022737"/>
    </source>
</evidence>
<dbReference type="InterPro" id="IPR015679">
    <property type="entry name" value="PLipase_D_fam"/>
</dbReference>
<keyword evidence="6" id="KW-0614">Plasmid</keyword>
<accession>A0ABZ2Q0X7</accession>
<dbReference type="EMBL" id="CP062177">
    <property type="protein sequence ID" value="WXK40730.1"/>
    <property type="molecule type" value="Genomic_DNA"/>
</dbReference>
<proteinExistence type="predicted"/>
<dbReference type="PROSITE" id="PS50035">
    <property type="entry name" value="PLD"/>
    <property type="match status" value="1"/>
</dbReference>
<evidence type="ECO:0000259" key="5">
    <source>
        <dbReference type="PROSITE" id="PS50035"/>
    </source>
</evidence>
<keyword evidence="4" id="KW-0443">Lipid metabolism</keyword>
<dbReference type="Gene3D" id="3.30.870.10">
    <property type="entry name" value="Endonuclease Chain A"/>
    <property type="match status" value="2"/>
</dbReference>
<keyword evidence="2" id="KW-0677">Repeat</keyword>